<dbReference type="HOGENOM" id="CLU_069864_1_0_1"/>
<dbReference type="EMBL" id="AMGY01000006">
    <property type="protein sequence ID" value="EXJ81359.1"/>
    <property type="molecule type" value="Genomic_DNA"/>
</dbReference>
<accession>W9YGG5</accession>
<dbReference type="Proteomes" id="UP000019478">
    <property type="component" value="Unassembled WGS sequence"/>
</dbReference>
<evidence type="ECO:0008006" key="3">
    <source>
        <dbReference type="Google" id="ProtNLM"/>
    </source>
</evidence>
<dbReference type="InterPro" id="IPR051678">
    <property type="entry name" value="AGP_Transferase"/>
</dbReference>
<dbReference type="OrthoDB" id="4169861at2759"/>
<evidence type="ECO:0000313" key="2">
    <source>
        <dbReference type="Proteomes" id="UP000019478"/>
    </source>
</evidence>
<dbReference type="SUPFAM" id="SSF56112">
    <property type="entry name" value="Protein kinase-like (PK-like)"/>
    <property type="match status" value="1"/>
</dbReference>
<sequence length="221" mass="25165">MTVKEWETYERKYCIDSDNNTFRKTEIPSNTNLYGKQTTPWKSAARIKNEYQTLRFIKTHTTIPVPEALSIENRDGCWSVLTEYVDGIPLDDLPDNIRPAAVKKAQEFIEQVVLPQLSRLRSRVNGTLSGEVIPPRRVADMFPNTEWMGDVVSIIDWEYAGYYHQCFEGALWLKPHTETTHSETETAFLASKLVPDIALLSGKLTPDLCGSSPERQGKQDV</sequence>
<keyword evidence="2" id="KW-1185">Reference proteome</keyword>
<comment type="caution">
    <text evidence="1">The sequence shown here is derived from an EMBL/GenBank/DDBJ whole genome shotgun (WGS) entry which is preliminary data.</text>
</comment>
<protein>
    <recommendedName>
        <fullName evidence="3">Aminoglycoside phosphotransferase domain-containing protein</fullName>
    </recommendedName>
</protein>
<reference evidence="1 2" key="1">
    <citation type="submission" date="2013-03" db="EMBL/GenBank/DDBJ databases">
        <title>The Genome Sequence of Capronia epimyces CBS 606.96.</title>
        <authorList>
            <consortium name="The Broad Institute Genomics Platform"/>
            <person name="Cuomo C."/>
            <person name="de Hoog S."/>
            <person name="Gorbushina A."/>
            <person name="Walker B."/>
            <person name="Young S.K."/>
            <person name="Zeng Q."/>
            <person name="Gargeya S."/>
            <person name="Fitzgerald M."/>
            <person name="Haas B."/>
            <person name="Abouelleil A."/>
            <person name="Allen A.W."/>
            <person name="Alvarado L."/>
            <person name="Arachchi H.M."/>
            <person name="Berlin A.M."/>
            <person name="Chapman S.B."/>
            <person name="Gainer-Dewar J."/>
            <person name="Goldberg J."/>
            <person name="Griggs A."/>
            <person name="Gujja S."/>
            <person name="Hansen M."/>
            <person name="Howarth C."/>
            <person name="Imamovic A."/>
            <person name="Ireland A."/>
            <person name="Larimer J."/>
            <person name="McCowan C."/>
            <person name="Murphy C."/>
            <person name="Pearson M."/>
            <person name="Poon T.W."/>
            <person name="Priest M."/>
            <person name="Roberts A."/>
            <person name="Saif S."/>
            <person name="Shea T."/>
            <person name="Sisk P."/>
            <person name="Sykes S."/>
            <person name="Wortman J."/>
            <person name="Nusbaum C."/>
            <person name="Birren B."/>
        </authorList>
    </citation>
    <scope>NUCLEOTIDE SEQUENCE [LARGE SCALE GENOMIC DNA]</scope>
    <source>
        <strain evidence="1 2">CBS 606.96</strain>
    </source>
</reference>
<dbReference type="eggNOG" id="ENOG502SJF8">
    <property type="taxonomic scope" value="Eukaryota"/>
</dbReference>
<name>W9YGG5_9EURO</name>
<dbReference type="STRING" id="1182542.W9YGG5"/>
<dbReference type="InterPro" id="IPR011009">
    <property type="entry name" value="Kinase-like_dom_sf"/>
</dbReference>
<dbReference type="RefSeq" id="XP_007735947.1">
    <property type="nucleotide sequence ID" value="XM_007737757.1"/>
</dbReference>
<organism evidence="1 2">
    <name type="scientific">Capronia epimyces CBS 606.96</name>
    <dbReference type="NCBI Taxonomy" id="1182542"/>
    <lineage>
        <taxon>Eukaryota</taxon>
        <taxon>Fungi</taxon>
        <taxon>Dikarya</taxon>
        <taxon>Ascomycota</taxon>
        <taxon>Pezizomycotina</taxon>
        <taxon>Eurotiomycetes</taxon>
        <taxon>Chaetothyriomycetidae</taxon>
        <taxon>Chaetothyriales</taxon>
        <taxon>Herpotrichiellaceae</taxon>
        <taxon>Capronia</taxon>
    </lineage>
</organism>
<dbReference type="GeneID" id="19171747"/>
<gene>
    <name evidence="1" type="ORF">A1O3_07650</name>
</gene>
<dbReference type="PANTHER" id="PTHR21310:SF15">
    <property type="entry name" value="AMINOGLYCOSIDE PHOSPHOTRANSFERASE DOMAIN-CONTAINING PROTEIN"/>
    <property type="match status" value="1"/>
</dbReference>
<evidence type="ECO:0000313" key="1">
    <source>
        <dbReference type="EMBL" id="EXJ81359.1"/>
    </source>
</evidence>
<dbReference type="AlphaFoldDB" id="W9YGG5"/>
<dbReference type="PANTHER" id="PTHR21310">
    <property type="entry name" value="AMINOGLYCOSIDE PHOSPHOTRANSFERASE-RELATED-RELATED"/>
    <property type="match status" value="1"/>
</dbReference>
<proteinExistence type="predicted"/>